<dbReference type="PANTHER" id="PTHR45266">
    <property type="entry name" value="OXALOACETATE DECARBOXYLASE ALPHA CHAIN"/>
    <property type="match status" value="1"/>
</dbReference>
<dbReference type="OrthoDB" id="9811735at2"/>
<dbReference type="InterPro" id="IPR001249">
    <property type="entry name" value="AcCoA_biotinCC"/>
</dbReference>
<dbReference type="NCBIfam" id="TIGR00531">
    <property type="entry name" value="BCCP"/>
    <property type="match status" value="1"/>
</dbReference>
<dbReference type="SUPFAM" id="SSF51230">
    <property type="entry name" value="Single hybrid motif"/>
    <property type="match status" value="1"/>
</dbReference>
<dbReference type="InterPro" id="IPR001882">
    <property type="entry name" value="Biotin_BS"/>
</dbReference>
<dbReference type="GO" id="GO:0006633">
    <property type="term" value="P:fatty acid biosynthetic process"/>
    <property type="evidence" value="ECO:0007669"/>
    <property type="project" value="UniProtKB-UniPathway"/>
</dbReference>
<keyword evidence="4 8" id="KW-0276">Fatty acid metabolism</keyword>
<proteinExistence type="predicted"/>
<dbReference type="EMBL" id="FOMG01000041">
    <property type="protein sequence ID" value="SFD39899.1"/>
    <property type="molecule type" value="Genomic_DNA"/>
</dbReference>
<feature type="coiled-coil region" evidence="9">
    <location>
        <begin position="53"/>
        <end position="83"/>
    </location>
</feature>
<accession>A0A1I1S010</accession>
<dbReference type="AlphaFoldDB" id="A0A1I1S010"/>
<evidence type="ECO:0000256" key="4">
    <source>
        <dbReference type="ARBA" id="ARBA00022832"/>
    </source>
</evidence>
<dbReference type="STRING" id="119641.SAMN05421842_14113"/>
<dbReference type="InterPro" id="IPR000089">
    <property type="entry name" value="Biotin_lipoyl"/>
</dbReference>
<dbReference type="PROSITE" id="PS50968">
    <property type="entry name" value="BIOTINYL_LIPOYL"/>
    <property type="match status" value="1"/>
</dbReference>
<dbReference type="FunFam" id="2.40.50.100:FF:000003">
    <property type="entry name" value="Acetyl-CoA carboxylase biotin carboxyl carrier protein"/>
    <property type="match status" value="1"/>
</dbReference>
<keyword evidence="12" id="KW-1185">Reference proteome</keyword>
<keyword evidence="9" id="KW-0175">Coiled coil</keyword>
<evidence type="ECO:0000256" key="3">
    <source>
        <dbReference type="ARBA" id="ARBA00022516"/>
    </source>
</evidence>
<evidence type="ECO:0000313" key="12">
    <source>
        <dbReference type="Proteomes" id="UP000199263"/>
    </source>
</evidence>
<dbReference type="PANTHER" id="PTHR45266:SF3">
    <property type="entry name" value="OXALOACETATE DECARBOXYLASE ALPHA CHAIN"/>
    <property type="match status" value="1"/>
</dbReference>
<sequence>MEFDKIKELINIIDSSDLAFLEIKTSDSYIKMDKSLNRNLDNSGLKQKDEIKEANINEKISYAQEEKQKLEQLDNNIEDNDLKEDITIITSPMVGTFYSSASPESEAFIKEGDIIKKGQVICIIEAMKLMNEIESDYSGKVIKCLLQNGDMVEYGQKLFEIRGE</sequence>
<feature type="domain" description="Lipoyl-binding" evidence="10">
    <location>
        <begin position="86"/>
        <end position="162"/>
    </location>
</feature>
<evidence type="ECO:0000256" key="1">
    <source>
        <dbReference type="ARBA" id="ARBA00005194"/>
    </source>
</evidence>
<evidence type="ECO:0000259" key="10">
    <source>
        <dbReference type="PROSITE" id="PS50968"/>
    </source>
</evidence>
<evidence type="ECO:0000256" key="6">
    <source>
        <dbReference type="ARBA" id="ARBA00023160"/>
    </source>
</evidence>
<dbReference type="RefSeq" id="WP_090094340.1">
    <property type="nucleotide sequence ID" value="NZ_FOMG01000041.1"/>
</dbReference>
<keyword evidence="3 8" id="KW-0444">Lipid biosynthesis</keyword>
<organism evidence="11 12">
    <name type="scientific">Clostridium uliginosum</name>
    <dbReference type="NCBI Taxonomy" id="119641"/>
    <lineage>
        <taxon>Bacteria</taxon>
        <taxon>Bacillati</taxon>
        <taxon>Bacillota</taxon>
        <taxon>Clostridia</taxon>
        <taxon>Eubacteriales</taxon>
        <taxon>Clostridiaceae</taxon>
        <taxon>Clostridium</taxon>
    </lineage>
</organism>
<dbReference type="Gene3D" id="2.40.50.100">
    <property type="match status" value="1"/>
</dbReference>
<dbReference type="PROSITE" id="PS00188">
    <property type="entry name" value="BIOTIN"/>
    <property type="match status" value="1"/>
</dbReference>
<protein>
    <recommendedName>
        <fullName evidence="2 8">Biotin carboxyl carrier protein of acetyl-CoA carboxylase</fullName>
    </recommendedName>
</protein>
<dbReference type="PRINTS" id="PR01071">
    <property type="entry name" value="ACOABIOTINCC"/>
</dbReference>
<dbReference type="CDD" id="cd06850">
    <property type="entry name" value="biotinyl_domain"/>
    <property type="match status" value="1"/>
</dbReference>
<keyword evidence="7 8" id="KW-0092">Biotin</keyword>
<evidence type="ECO:0000256" key="2">
    <source>
        <dbReference type="ARBA" id="ARBA00017562"/>
    </source>
</evidence>
<comment type="pathway">
    <text evidence="1 8">Lipid metabolism; fatty acid biosynthesis.</text>
</comment>
<evidence type="ECO:0000256" key="8">
    <source>
        <dbReference type="RuleBase" id="RU364072"/>
    </source>
</evidence>
<evidence type="ECO:0000256" key="7">
    <source>
        <dbReference type="ARBA" id="ARBA00023267"/>
    </source>
</evidence>
<dbReference type="InterPro" id="IPR050709">
    <property type="entry name" value="Biotin_Carboxyl_Carrier/Decarb"/>
</dbReference>
<keyword evidence="6 8" id="KW-0275">Fatty acid biosynthesis</keyword>
<dbReference type="InterPro" id="IPR011053">
    <property type="entry name" value="Single_hybrid_motif"/>
</dbReference>
<dbReference type="Proteomes" id="UP000199263">
    <property type="component" value="Unassembled WGS sequence"/>
</dbReference>
<evidence type="ECO:0000256" key="9">
    <source>
        <dbReference type="SAM" id="Coils"/>
    </source>
</evidence>
<dbReference type="UniPathway" id="UPA00094"/>
<reference evidence="11 12" key="1">
    <citation type="submission" date="2016-10" db="EMBL/GenBank/DDBJ databases">
        <authorList>
            <person name="de Groot N.N."/>
        </authorList>
    </citation>
    <scope>NUCLEOTIDE SEQUENCE [LARGE SCALE GENOMIC DNA]</scope>
    <source>
        <strain evidence="11 12">DSM 12992</strain>
    </source>
</reference>
<gene>
    <name evidence="11" type="ORF">SAMN05421842_14113</name>
</gene>
<dbReference type="GO" id="GO:0003989">
    <property type="term" value="F:acetyl-CoA carboxylase activity"/>
    <property type="evidence" value="ECO:0007669"/>
    <property type="project" value="InterPro"/>
</dbReference>
<dbReference type="Pfam" id="PF00364">
    <property type="entry name" value="Biotin_lipoyl"/>
    <property type="match status" value="1"/>
</dbReference>
<dbReference type="GO" id="GO:0009317">
    <property type="term" value="C:acetyl-CoA carboxylase complex"/>
    <property type="evidence" value="ECO:0007669"/>
    <property type="project" value="InterPro"/>
</dbReference>
<name>A0A1I1S010_9CLOT</name>
<keyword evidence="5 8" id="KW-0443">Lipid metabolism</keyword>
<evidence type="ECO:0000256" key="5">
    <source>
        <dbReference type="ARBA" id="ARBA00023098"/>
    </source>
</evidence>
<evidence type="ECO:0000313" key="11">
    <source>
        <dbReference type="EMBL" id="SFD39899.1"/>
    </source>
</evidence>
<comment type="function">
    <text evidence="8">This protein is a component of the acetyl coenzyme A carboxylase complex; first, biotin carboxylase catalyzes the carboxylation of the carrier protein and then the transcarboxylase transfers the carboxyl group to form malonyl-CoA.</text>
</comment>